<dbReference type="Proteomes" id="UP000327167">
    <property type="component" value="Unassembled WGS sequence"/>
</dbReference>
<dbReference type="AlphaFoldDB" id="A0A5E6PJV6"/>
<dbReference type="RefSeq" id="WP_150649138.1">
    <property type="nucleotide sequence ID" value="NZ_CABVHJ010000001.1"/>
</dbReference>
<dbReference type="Pfam" id="PF22513">
    <property type="entry name" value="FitA-like_RHH"/>
    <property type="match status" value="1"/>
</dbReference>
<sequence length="298" mass="33743">MARLSVRDFPDNLHQLLLQSAARHERSLEGETRFGLARYLESLKAPEPGAASLCESWQRSTGQRLQKLFARLREDNVFSWSERSDLPHLALALGEPSPATLMNCIDGREALPFDLARRIADRYGCSLEWLISGSSSMFPYPEIGKDYREFFEPASRGTGNNIKLVRLCPPEDAEGNLSRHDGTLLMFRCKDDKLSIAAGYSGRFYLNGRMGGGGHSCLEGFVNFLNENQNLQFNEYNCEAPIDESAMWDHHPNYYLDLKHCSKASWLYPLRAGKSPSSIDWKQQHAFMSPKQSDQLLS</sequence>
<dbReference type="EMBL" id="CABVHJ010000001">
    <property type="protein sequence ID" value="VVM43776.1"/>
    <property type="molecule type" value="Genomic_DNA"/>
</dbReference>
<protein>
    <recommendedName>
        <fullName evidence="1">Antitoxin FitA-like ribbon-helix-helix domain-containing protein</fullName>
    </recommendedName>
</protein>
<dbReference type="InterPro" id="IPR053853">
    <property type="entry name" value="FitA-like_RHH"/>
</dbReference>
<gene>
    <name evidence="2" type="ORF">PS655_00432</name>
</gene>
<dbReference type="Gene3D" id="1.10.260.40">
    <property type="entry name" value="lambda repressor-like DNA-binding domains"/>
    <property type="match status" value="1"/>
</dbReference>
<reference evidence="2 3" key="1">
    <citation type="submission" date="2019-09" db="EMBL/GenBank/DDBJ databases">
        <authorList>
            <person name="Chandra G."/>
            <person name="Truman W A."/>
        </authorList>
    </citation>
    <scope>NUCLEOTIDE SEQUENCE [LARGE SCALE GENOMIC DNA]</scope>
    <source>
        <strain evidence="2">PS655</strain>
    </source>
</reference>
<dbReference type="GO" id="GO:0006355">
    <property type="term" value="P:regulation of DNA-templated transcription"/>
    <property type="evidence" value="ECO:0007669"/>
    <property type="project" value="InterPro"/>
</dbReference>
<dbReference type="InterPro" id="IPR010982">
    <property type="entry name" value="Lambda_DNA-bd_dom_sf"/>
</dbReference>
<dbReference type="InterPro" id="IPR010985">
    <property type="entry name" value="Ribbon_hlx_hlx"/>
</dbReference>
<dbReference type="GO" id="GO:0003677">
    <property type="term" value="F:DNA binding"/>
    <property type="evidence" value="ECO:0007669"/>
    <property type="project" value="InterPro"/>
</dbReference>
<evidence type="ECO:0000313" key="3">
    <source>
        <dbReference type="Proteomes" id="UP000327167"/>
    </source>
</evidence>
<name>A0A5E6PJV6_PSEFL</name>
<evidence type="ECO:0000313" key="2">
    <source>
        <dbReference type="EMBL" id="VVM43776.1"/>
    </source>
</evidence>
<organism evidence="2 3">
    <name type="scientific">Pseudomonas fluorescens</name>
    <dbReference type="NCBI Taxonomy" id="294"/>
    <lineage>
        <taxon>Bacteria</taxon>
        <taxon>Pseudomonadati</taxon>
        <taxon>Pseudomonadota</taxon>
        <taxon>Gammaproteobacteria</taxon>
        <taxon>Pseudomonadales</taxon>
        <taxon>Pseudomonadaceae</taxon>
        <taxon>Pseudomonas</taxon>
    </lineage>
</organism>
<dbReference type="SUPFAM" id="SSF47598">
    <property type="entry name" value="Ribbon-helix-helix"/>
    <property type="match status" value="1"/>
</dbReference>
<evidence type="ECO:0000259" key="1">
    <source>
        <dbReference type="Pfam" id="PF22513"/>
    </source>
</evidence>
<proteinExistence type="predicted"/>
<accession>A0A5E6PJV6</accession>
<feature type="domain" description="Antitoxin FitA-like ribbon-helix-helix" evidence="1">
    <location>
        <begin position="2"/>
        <end position="38"/>
    </location>
</feature>